<dbReference type="Proteomes" id="UP000199627">
    <property type="component" value="Unassembled WGS sequence"/>
</dbReference>
<accession>A0A1H0ZWW6</accession>
<evidence type="ECO:0000313" key="2">
    <source>
        <dbReference type="EMBL" id="SDQ31849.1"/>
    </source>
</evidence>
<keyword evidence="1" id="KW-0732">Signal</keyword>
<organism evidence="2 3">
    <name type="scientific">Chryseobacterium soldanellicola</name>
    <dbReference type="NCBI Taxonomy" id="311333"/>
    <lineage>
        <taxon>Bacteria</taxon>
        <taxon>Pseudomonadati</taxon>
        <taxon>Bacteroidota</taxon>
        <taxon>Flavobacteriia</taxon>
        <taxon>Flavobacteriales</taxon>
        <taxon>Weeksellaceae</taxon>
        <taxon>Chryseobacterium group</taxon>
        <taxon>Chryseobacterium</taxon>
    </lineage>
</organism>
<proteinExistence type="predicted"/>
<keyword evidence="3" id="KW-1185">Reference proteome</keyword>
<feature type="signal peptide" evidence="1">
    <location>
        <begin position="1"/>
        <end position="18"/>
    </location>
</feature>
<dbReference type="AlphaFoldDB" id="A0A1H0ZWW6"/>
<dbReference type="RefSeq" id="WP_089754491.1">
    <property type="nucleotide sequence ID" value="NZ_FNKL01000002.1"/>
</dbReference>
<dbReference type="OrthoDB" id="978006at2"/>
<protein>
    <recommendedName>
        <fullName evidence="4">GLPGLI family protein</fullName>
    </recommendedName>
</protein>
<evidence type="ECO:0008006" key="4">
    <source>
        <dbReference type="Google" id="ProtNLM"/>
    </source>
</evidence>
<evidence type="ECO:0000256" key="1">
    <source>
        <dbReference type="SAM" id="SignalP"/>
    </source>
</evidence>
<feature type="chain" id="PRO_5011473042" description="GLPGLI family protein" evidence="1">
    <location>
        <begin position="19"/>
        <end position="222"/>
    </location>
</feature>
<dbReference type="EMBL" id="FNKL01000002">
    <property type="protein sequence ID" value="SDQ31849.1"/>
    <property type="molecule type" value="Genomic_DNA"/>
</dbReference>
<name>A0A1H0ZWW6_9FLAO</name>
<sequence>MKKTILAILSVISFSSYAQNTVRVNEGAHQVFYNVNSKGAGRALTYDEITGSPYVTKDFKVAKVADDYEKVPVRYNSYKDEIEFQKDGTTMVLPNEPKFSRIEILSPKQTLVWADTGDDMKGYFFELAGGKNALYKKVKTRFNDLVPAANSYSQEKPASFSNAEPVYYIKTEKGFIKKPKSVKDITEQFPDKKEAIETFVKSNKIKFGKEEDLIKLVNFLNQ</sequence>
<gene>
    <name evidence="2" type="ORF">SAMN05421664_1118</name>
</gene>
<evidence type="ECO:0000313" key="3">
    <source>
        <dbReference type="Proteomes" id="UP000199627"/>
    </source>
</evidence>
<reference evidence="3" key="1">
    <citation type="submission" date="2016-10" db="EMBL/GenBank/DDBJ databases">
        <authorList>
            <person name="Varghese N."/>
            <person name="Submissions S."/>
        </authorList>
    </citation>
    <scope>NUCLEOTIDE SEQUENCE [LARGE SCALE GENOMIC DNA]</scope>
    <source>
        <strain evidence="3">DSM 17072</strain>
    </source>
</reference>
<dbReference type="STRING" id="311333.SAMN05421664_1118"/>